<comment type="caution">
    <text evidence="2">The sequence shown here is derived from an EMBL/GenBank/DDBJ whole genome shotgun (WGS) entry which is preliminary data.</text>
</comment>
<gene>
    <name evidence="2" type="ORF">FHU34_111738</name>
</gene>
<organism evidence="2 3">
    <name type="scientific">Micromonospora taraxaci</name>
    <dbReference type="NCBI Taxonomy" id="1316803"/>
    <lineage>
        <taxon>Bacteria</taxon>
        <taxon>Bacillati</taxon>
        <taxon>Actinomycetota</taxon>
        <taxon>Actinomycetes</taxon>
        <taxon>Micromonosporales</taxon>
        <taxon>Micromonosporaceae</taxon>
        <taxon>Micromonospora</taxon>
    </lineage>
</organism>
<keyword evidence="3" id="KW-1185">Reference proteome</keyword>
<sequence length="92" mass="9943">MLACIVALLGNLGDHNGTPALCEKAVADNMCEETSLGVIGTHGAISGAMWLLLWIIPGWRGLRTVRVLLAVAATVVLILLPVRMFDWSIRYI</sequence>
<name>A0A561VXS9_9ACTN</name>
<evidence type="ECO:0000313" key="2">
    <source>
        <dbReference type="EMBL" id="TWG16402.1"/>
    </source>
</evidence>
<protein>
    <submittedName>
        <fullName evidence="2">Uncharacterized protein</fullName>
    </submittedName>
</protein>
<evidence type="ECO:0000256" key="1">
    <source>
        <dbReference type="SAM" id="Phobius"/>
    </source>
</evidence>
<keyword evidence="1" id="KW-1133">Transmembrane helix</keyword>
<dbReference type="EMBL" id="VIWZ01000001">
    <property type="protein sequence ID" value="TWG16402.1"/>
    <property type="molecule type" value="Genomic_DNA"/>
</dbReference>
<keyword evidence="1" id="KW-0472">Membrane</keyword>
<feature type="transmembrane region" description="Helical" evidence="1">
    <location>
        <begin position="38"/>
        <end position="55"/>
    </location>
</feature>
<reference evidence="2 3" key="1">
    <citation type="submission" date="2019-06" db="EMBL/GenBank/DDBJ databases">
        <title>Sequencing the genomes of 1000 actinobacteria strains.</title>
        <authorList>
            <person name="Klenk H.-P."/>
        </authorList>
    </citation>
    <scope>NUCLEOTIDE SEQUENCE [LARGE SCALE GENOMIC DNA]</scope>
    <source>
        <strain evidence="2 3">DSM 45885</strain>
    </source>
</reference>
<evidence type="ECO:0000313" key="3">
    <source>
        <dbReference type="Proteomes" id="UP000317685"/>
    </source>
</evidence>
<accession>A0A561VXS9</accession>
<dbReference type="AlphaFoldDB" id="A0A561VXS9"/>
<proteinExistence type="predicted"/>
<keyword evidence="1" id="KW-0812">Transmembrane</keyword>
<feature type="transmembrane region" description="Helical" evidence="1">
    <location>
        <begin position="67"/>
        <end position="85"/>
    </location>
</feature>
<dbReference type="Proteomes" id="UP000317685">
    <property type="component" value="Unassembled WGS sequence"/>
</dbReference>